<dbReference type="Gene3D" id="1.10.3210.10">
    <property type="entry name" value="Hypothetical protein af1432"/>
    <property type="match status" value="1"/>
</dbReference>
<dbReference type="InterPro" id="IPR003607">
    <property type="entry name" value="HD/PDEase_dom"/>
</dbReference>
<dbReference type="PANTHER" id="PTHR33525">
    <property type="match status" value="1"/>
</dbReference>
<dbReference type="SMART" id="SM00471">
    <property type="entry name" value="HDc"/>
    <property type="match status" value="1"/>
</dbReference>
<keyword evidence="3" id="KW-1185">Reference proteome</keyword>
<protein>
    <submittedName>
        <fullName evidence="2">HDOD domain-containing protein</fullName>
    </submittedName>
</protein>
<accession>A0ABW4Y3Y7</accession>
<dbReference type="SUPFAM" id="SSF109604">
    <property type="entry name" value="HD-domain/PDEase-like"/>
    <property type="match status" value="1"/>
</dbReference>
<gene>
    <name evidence="2" type="ORF">ACFSJC_02905</name>
</gene>
<reference evidence="3" key="1">
    <citation type="journal article" date="2019" name="Int. J. Syst. Evol. Microbiol.">
        <title>The Global Catalogue of Microorganisms (GCM) 10K type strain sequencing project: providing services to taxonomists for standard genome sequencing and annotation.</title>
        <authorList>
            <consortium name="The Broad Institute Genomics Platform"/>
            <consortium name="The Broad Institute Genome Sequencing Center for Infectious Disease"/>
            <person name="Wu L."/>
            <person name="Ma J."/>
        </authorList>
    </citation>
    <scope>NUCLEOTIDE SEQUENCE [LARGE SCALE GENOMIC DNA]</scope>
    <source>
        <strain evidence="3">KACC 12597</strain>
    </source>
</reference>
<organism evidence="2 3">
    <name type="scientific">Thiorhodococcus fuscus</name>
    <dbReference type="NCBI Taxonomy" id="527200"/>
    <lineage>
        <taxon>Bacteria</taxon>
        <taxon>Pseudomonadati</taxon>
        <taxon>Pseudomonadota</taxon>
        <taxon>Gammaproteobacteria</taxon>
        <taxon>Chromatiales</taxon>
        <taxon>Chromatiaceae</taxon>
        <taxon>Thiorhodococcus</taxon>
    </lineage>
</organism>
<dbReference type="PANTHER" id="PTHR33525:SF3">
    <property type="entry name" value="RIBONUCLEASE Y"/>
    <property type="match status" value="1"/>
</dbReference>
<dbReference type="InterPro" id="IPR052340">
    <property type="entry name" value="RNase_Y/CdgJ"/>
</dbReference>
<comment type="caution">
    <text evidence="2">The sequence shown here is derived from an EMBL/GenBank/DDBJ whole genome shotgun (WGS) entry which is preliminary data.</text>
</comment>
<dbReference type="CDD" id="cd00077">
    <property type="entry name" value="HDc"/>
    <property type="match status" value="1"/>
</dbReference>
<evidence type="ECO:0000259" key="1">
    <source>
        <dbReference type="PROSITE" id="PS51833"/>
    </source>
</evidence>
<feature type="domain" description="HDOD" evidence="1">
    <location>
        <begin position="23"/>
        <end position="218"/>
    </location>
</feature>
<proteinExistence type="predicted"/>
<sequence length="290" mass="31753">MSAAEIHARQAHRVPILERIDDLPSLPSTYLRAREAMDDPNGSLETLAQIIGTDPAMSARILRVANSALYGLLTRVDSVWRALSIIGVAETRNLILATAVISAFKDLPLGAVSMRSFWEHSVACGVAARTIARRMHLSSPERFYLAGLLHDIGRLCLFILEPVSMSTALQAHRERQGPLHDIETQLFATDHAAVGAALLRHWGIPDTFCVAAETHHLSQDSEPACTETALTHVADVIVNSLRIGTSGTRWVPQLSDRAWRMTELTTSDLPDIVETSISTARDVTSAFLEH</sequence>
<dbReference type="EMBL" id="JBHUHX010000005">
    <property type="protein sequence ID" value="MFD2110790.1"/>
    <property type="molecule type" value="Genomic_DNA"/>
</dbReference>
<dbReference type="RefSeq" id="WP_386022965.1">
    <property type="nucleotide sequence ID" value="NZ_JBHUHX010000005.1"/>
</dbReference>
<dbReference type="PROSITE" id="PS51833">
    <property type="entry name" value="HDOD"/>
    <property type="match status" value="1"/>
</dbReference>
<dbReference type="Proteomes" id="UP001597337">
    <property type="component" value="Unassembled WGS sequence"/>
</dbReference>
<dbReference type="Pfam" id="PF08668">
    <property type="entry name" value="HDOD"/>
    <property type="match status" value="1"/>
</dbReference>
<name>A0ABW4Y3Y7_9GAMM</name>
<dbReference type="InterPro" id="IPR013976">
    <property type="entry name" value="HDOD"/>
</dbReference>
<evidence type="ECO:0000313" key="2">
    <source>
        <dbReference type="EMBL" id="MFD2110790.1"/>
    </source>
</evidence>
<evidence type="ECO:0000313" key="3">
    <source>
        <dbReference type="Proteomes" id="UP001597337"/>
    </source>
</evidence>